<evidence type="ECO:0000313" key="2">
    <source>
        <dbReference type="Proteomes" id="UP000192257"/>
    </source>
</evidence>
<name>A0A1X0NUI7_9TRYP</name>
<comment type="caution">
    <text evidence="1">The sequence shown here is derived from an EMBL/GenBank/DDBJ whole genome shotgun (WGS) entry which is preliminary data.</text>
</comment>
<dbReference type="AlphaFoldDB" id="A0A1X0NUI7"/>
<dbReference type="EMBL" id="NBCO01000017">
    <property type="protein sequence ID" value="ORC88342.1"/>
    <property type="molecule type" value="Genomic_DNA"/>
</dbReference>
<gene>
    <name evidence="1" type="ORF">TM35_000172140</name>
</gene>
<protein>
    <submittedName>
        <fullName evidence="1">Uncharacterized protein</fullName>
    </submittedName>
</protein>
<evidence type="ECO:0000313" key="1">
    <source>
        <dbReference type="EMBL" id="ORC88342.1"/>
    </source>
</evidence>
<reference evidence="1 2" key="1">
    <citation type="submission" date="2017-03" db="EMBL/GenBank/DDBJ databases">
        <title>An alternative strategy for trypanosome survival in the mammalian bloodstream revealed through genome and transcriptome analysis of the ubiquitous bovine parasite Trypanosoma (Megatrypanum) theileri.</title>
        <authorList>
            <person name="Kelly S."/>
            <person name="Ivens A."/>
            <person name="Mott A."/>
            <person name="O'Neill E."/>
            <person name="Emms D."/>
            <person name="Macleod O."/>
            <person name="Voorheis P."/>
            <person name="Matthews J."/>
            <person name="Matthews K."/>
            <person name="Carrington M."/>
        </authorList>
    </citation>
    <scope>NUCLEOTIDE SEQUENCE [LARGE SCALE GENOMIC DNA]</scope>
    <source>
        <strain evidence="1">Edinburgh</strain>
    </source>
</reference>
<proteinExistence type="predicted"/>
<organism evidence="1 2">
    <name type="scientific">Trypanosoma theileri</name>
    <dbReference type="NCBI Taxonomy" id="67003"/>
    <lineage>
        <taxon>Eukaryota</taxon>
        <taxon>Discoba</taxon>
        <taxon>Euglenozoa</taxon>
        <taxon>Kinetoplastea</taxon>
        <taxon>Metakinetoplastina</taxon>
        <taxon>Trypanosomatida</taxon>
        <taxon>Trypanosomatidae</taxon>
        <taxon>Trypanosoma</taxon>
    </lineage>
</organism>
<dbReference type="RefSeq" id="XP_028882408.1">
    <property type="nucleotide sequence ID" value="XM_029026293.1"/>
</dbReference>
<dbReference type="VEuPathDB" id="TriTrypDB:TM35_000172140"/>
<sequence length="690" mass="76734">MFSSIITSGTTALIVKLCASSSTKVNEIIFRTDLHSFLQAQRESQSEMTPVLNFVERCFPELIVAALHPIPETDSLISPVKKGRSSESTPPDPKVICTNATELVAFYLTFSQDPRTQLVNTVNATISLFESTDIMSSLVSLCFQRLLLVAFEVNPEVAAEAIANMLSEKVIEGVIRNIATSFVVAETIMAVFGSALTAEEMVSPETRTYIFTESWILHNFPQRYASYIETALRSKDHQAYFYFFKEIMKRGFSHSAGPLADIFLKYEVVTELVRTVIESCEEARINPSAIPLVSQGVEVLYSIISLTRKSIIPPDEKGMYAVNIFLNGPVKSFNMYAERFCKLLSCETSVVLPRIDAMRVTVCEVFVEILRFNMKCTDEIITRNLFLEKLILIALKHPNSNRLCLLLKQSILSIFSNDRNIEENIILQHIISRETPPKRGFLSDCVSICASEFLSQTSLSAVLIESCRKLIGKPLFRKSTGPLWHVIESFINNPITRKRMENMDEPITGAGFTALGSGCSDKIQHRPTIDHAGRKNRENSLSIYSPKVNLESAGVRDAGFNGNNRAEQYITEEKGAESKALNNDASDGAAFCKMNEISREGEDTVTVELESGDENLDCEVSAQVRAYPKFGEMKLSFEVRDGGIQENQNECNVDAILHCRDGSVDSLDGEGWAHEAAAAVSQALRTNPDH</sequence>
<accession>A0A1X0NUI7</accession>
<dbReference type="OrthoDB" id="271940at2759"/>
<keyword evidence="2" id="KW-1185">Reference proteome</keyword>
<dbReference type="Proteomes" id="UP000192257">
    <property type="component" value="Unassembled WGS sequence"/>
</dbReference>
<dbReference type="GeneID" id="39986073"/>